<keyword evidence="1" id="KW-0175">Coiled coil</keyword>
<reference evidence="2 3" key="1">
    <citation type="journal article" date="2009" name="Virology">
        <title>P087, a lactococcal phage with a morphogenesis module similar to an Enterococcus faecalis prophage.</title>
        <authorList>
            <person name="Villion M."/>
            <person name="Chopin M.C."/>
            <person name="Deveau H."/>
            <person name="Ehrlich S.D."/>
            <person name="Moineau S."/>
            <person name="Chopin A."/>
        </authorList>
    </citation>
    <scope>NUCLEOTIDE SEQUENCE</scope>
</reference>
<dbReference type="KEGG" id="vg:7871844"/>
<name>C3U2L8_9CAUD</name>
<evidence type="ECO:0000313" key="2">
    <source>
        <dbReference type="EMBL" id="ACP41704.1"/>
    </source>
</evidence>
<protein>
    <submittedName>
        <fullName evidence="2">Uncharacterized protein</fullName>
    </submittedName>
</protein>
<dbReference type="GeneID" id="7871844"/>
<keyword evidence="3" id="KW-1185">Reference proteome</keyword>
<evidence type="ECO:0000313" key="3">
    <source>
        <dbReference type="Proteomes" id="UP000002336"/>
    </source>
</evidence>
<dbReference type="EMBL" id="FJ429185">
    <property type="protein sequence ID" value="ACP41704.1"/>
    <property type="molecule type" value="Genomic_DNA"/>
</dbReference>
<proteinExistence type="predicted"/>
<dbReference type="RefSeq" id="YP_002875696.1">
    <property type="nucleotide sequence ID" value="NC_012663.1"/>
</dbReference>
<accession>C3U2L8</accession>
<dbReference type="Proteomes" id="UP000002336">
    <property type="component" value="Segment"/>
</dbReference>
<evidence type="ECO:0000256" key="1">
    <source>
        <dbReference type="SAM" id="Coils"/>
    </source>
</evidence>
<organism evidence="2 3">
    <name type="scientific">Lactococcus phage P087</name>
    <dbReference type="NCBI Taxonomy" id="641487"/>
    <lineage>
        <taxon>Viruses</taxon>
        <taxon>Duplodnaviria</taxon>
        <taxon>Heunggongvirae</taxon>
        <taxon>Uroviricota</taxon>
        <taxon>Caudoviricetes</taxon>
        <taxon>Teubervirus</taxon>
        <taxon>Teubervirus P087</taxon>
    </lineage>
</organism>
<sequence length="62" mass="7280">MPNTEYLKRLKELLKLEEASLKLQQDHRDNLLGEVSVIQDYIKNSQNVINNIISKIEEVENK</sequence>
<feature type="coiled-coil region" evidence="1">
    <location>
        <begin position="7"/>
        <end position="62"/>
    </location>
</feature>